<accession>A0A858R8H0</accession>
<organism evidence="1 2">
    <name type="scientific">Aerophototrophica crusticola</name>
    <dbReference type="NCBI Taxonomy" id="1709002"/>
    <lineage>
        <taxon>Bacteria</taxon>
        <taxon>Pseudomonadati</taxon>
        <taxon>Pseudomonadota</taxon>
        <taxon>Alphaproteobacteria</taxon>
        <taxon>Rhodospirillales</taxon>
        <taxon>Rhodospirillaceae</taxon>
        <taxon>Aerophototrophica</taxon>
    </lineage>
</organism>
<gene>
    <name evidence="1" type="ORF">HHL28_10605</name>
</gene>
<dbReference type="Pfam" id="PF19879">
    <property type="entry name" value="DUF6352"/>
    <property type="match status" value="1"/>
</dbReference>
<protein>
    <submittedName>
        <fullName evidence="1">Uncharacterized protein</fullName>
    </submittedName>
</protein>
<dbReference type="KEGG" id="acru:HHL28_10605"/>
<sequence length="340" mass="38045">MSRDFWVSSGHHLLDRADNGGLLVTPDFLRAFLARPEMAPIPESGPRERALHQALLADPTLAVTPVGIIGIEDRDARENYEVWLGFRDRLLAQPTLEAAYLSLMRNGAQRVPHLFVDQLVHLILRNMLDGETDPLRLRAAELLFRPQRVTIQEGGILLADEETVEQRATTGGFGSLGNLLAEAGTAPRVVDLDVMSADNAELYWDRSDRFDMVLDIAFTRPGLDALARVLERWVAHFTRVKVSIQPVQTISDQRWVWHVGLDAEATRILNALWNGEEPGEEALAQVLSLFRLEFADPGDMLERVAGRPVYLALAMGKDKKLRLKPQNLLLNLPFREGGVN</sequence>
<dbReference type="InterPro" id="IPR045932">
    <property type="entry name" value="DUF6352"/>
</dbReference>
<evidence type="ECO:0000313" key="2">
    <source>
        <dbReference type="Proteomes" id="UP000501891"/>
    </source>
</evidence>
<dbReference type="Proteomes" id="UP000501891">
    <property type="component" value="Chromosome"/>
</dbReference>
<proteinExistence type="predicted"/>
<evidence type="ECO:0000313" key="1">
    <source>
        <dbReference type="EMBL" id="QJE73483.1"/>
    </source>
</evidence>
<dbReference type="EMBL" id="CP051775">
    <property type="protein sequence ID" value="QJE73483.1"/>
    <property type="molecule type" value="Genomic_DNA"/>
</dbReference>
<dbReference type="AlphaFoldDB" id="A0A858R8H0"/>
<reference evidence="1" key="1">
    <citation type="submission" date="2020-04" db="EMBL/GenBank/DDBJ databases">
        <title>A desert anoxygenic phototrophic bacterium fixes CO2 using RubisCO under aerobic conditions.</title>
        <authorList>
            <person name="Tang K."/>
        </authorList>
    </citation>
    <scope>NUCLEOTIDE SEQUENCE [LARGE SCALE GENOMIC DNA]</scope>
    <source>
        <strain evidence="1">MIMtkB3</strain>
    </source>
</reference>
<name>A0A858R8H0_9PROT</name>
<keyword evidence="2" id="KW-1185">Reference proteome</keyword>